<name>A0ABT6L236_9MYCO</name>
<sequence length="314" mass="34324">MPVVEICPVCHFILPTGWRTGRAICIAVAGARTTGKSLYIAVLVRQVELLCERLGVPMRPVTRDTTVSYVNNYERPLFVERGLMPSTPTARTQASYQRVPLIFSVGSWAGTNRFIVLRDVAGEDLEAGNLRAPYFRFFGNADAVFFMFDPLRVQVIRDQLHDLVPPQLWSTGDPGLVLGNLLSAIGEGHPRLAVILTKFDVLRSLRDVEGSVWSEIMSNAGAPFLRAGSSAGTYDEADGELLHEGVRSLLLNLGGGSLVAAVENPTSGVRLPYRYFAVSSLGHAPTGNRLSPRGIAPFRCTDPLRWVTTRLGVF</sequence>
<organism evidence="1 2">
    <name type="scientific">Mycolicibacterium frederiksbergense</name>
    <dbReference type="NCBI Taxonomy" id="117567"/>
    <lineage>
        <taxon>Bacteria</taxon>
        <taxon>Bacillati</taxon>
        <taxon>Actinomycetota</taxon>
        <taxon>Actinomycetes</taxon>
        <taxon>Mycobacteriales</taxon>
        <taxon>Mycobacteriaceae</taxon>
        <taxon>Mycolicibacterium</taxon>
    </lineage>
</organism>
<dbReference type="RefSeq" id="WP_308205278.1">
    <property type="nucleotide sequence ID" value="NZ_JARXVE010000004.1"/>
</dbReference>
<keyword evidence="2" id="KW-1185">Reference proteome</keyword>
<proteinExistence type="predicted"/>
<evidence type="ECO:0008006" key="3">
    <source>
        <dbReference type="Google" id="ProtNLM"/>
    </source>
</evidence>
<protein>
    <recommendedName>
        <fullName evidence="3">ESX secretion-associated protein EspG</fullName>
    </recommendedName>
</protein>
<gene>
    <name evidence="1" type="ORF">M2272_002920</name>
</gene>
<dbReference type="EMBL" id="JARXVE010000004">
    <property type="protein sequence ID" value="MDH6196277.1"/>
    <property type="molecule type" value="Genomic_DNA"/>
</dbReference>
<evidence type="ECO:0000313" key="2">
    <source>
        <dbReference type="Proteomes" id="UP001160130"/>
    </source>
</evidence>
<accession>A0ABT6L236</accession>
<comment type="caution">
    <text evidence="1">The sequence shown here is derived from an EMBL/GenBank/DDBJ whole genome shotgun (WGS) entry which is preliminary data.</text>
</comment>
<evidence type="ECO:0000313" key="1">
    <source>
        <dbReference type="EMBL" id="MDH6196277.1"/>
    </source>
</evidence>
<reference evidence="1 2" key="1">
    <citation type="submission" date="2023-04" db="EMBL/GenBank/DDBJ databases">
        <title>Forest soil microbial communities from Buena Vista Peninsula, Colon Province, Panama.</title>
        <authorList>
            <person name="Bouskill N."/>
        </authorList>
    </citation>
    <scope>NUCLEOTIDE SEQUENCE [LARGE SCALE GENOMIC DNA]</scope>
    <source>
        <strain evidence="1 2">AC80</strain>
    </source>
</reference>
<dbReference type="Proteomes" id="UP001160130">
    <property type="component" value="Unassembled WGS sequence"/>
</dbReference>